<organism evidence="2">
    <name type="scientific">termite gut metagenome</name>
    <dbReference type="NCBI Taxonomy" id="433724"/>
    <lineage>
        <taxon>unclassified sequences</taxon>
        <taxon>metagenomes</taxon>
        <taxon>organismal metagenomes</taxon>
    </lineage>
</organism>
<evidence type="ECO:0000313" key="2">
    <source>
        <dbReference type="EMBL" id="KAA6322741.1"/>
    </source>
</evidence>
<comment type="caution">
    <text evidence="2">The sequence shown here is derived from an EMBL/GenBank/DDBJ whole genome shotgun (WGS) entry which is preliminary data.</text>
</comment>
<gene>
    <name evidence="2" type="ORF">EZS27_027743</name>
</gene>
<name>A0A5J4QNY2_9ZZZZ</name>
<protein>
    <submittedName>
        <fullName evidence="2">Uncharacterized protein</fullName>
    </submittedName>
</protein>
<sequence length="144" mass="16725">QATSKTKENQPVHQMVNQSVSQDEIELIARTHSTHLGKFVEKTHKFEVGLYNKLITSILDLKNQVKALPVPEKISLEPLMKLFPKQKKVTICGFKFLRTSVIIFVLILISFFSLVLNIKQMGDYRTLKSRYSEQTEYILQMWNP</sequence>
<keyword evidence="1" id="KW-1133">Transmembrane helix</keyword>
<reference evidence="2" key="1">
    <citation type="submission" date="2019-03" db="EMBL/GenBank/DDBJ databases">
        <title>Single cell metagenomics reveals metabolic interactions within the superorganism composed of flagellate Streblomastix strix and complex community of Bacteroidetes bacteria on its surface.</title>
        <authorList>
            <person name="Treitli S.C."/>
            <person name="Kolisko M."/>
            <person name="Husnik F."/>
            <person name="Keeling P."/>
            <person name="Hampl V."/>
        </authorList>
    </citation>
    <scope>NUCLEOTIDE SEQUENCE</scope>
    <source>
        <strain evidence="2">STM</strain>
    </source>
</reference>
<dbReference type="AlphaFoldDB" id="A0A5J4QNY2"/>
<feature type="transmembrane region" description="Helical" evidence="1">
    <location>
        <begin position="96"/>
        <end position="118"/>
    </location>
</feature>
<evidence type="ECO:0000256" key="1">
    <source>
        <dbReference type="SAM" id="Phobius"/>
    </source>
</evidence>
<dbReference type="EMBL" id="SNRY01002968">
    <property type="protein sequence ID" value="KAA6322741.1"/>
    <property type="molecule type" value="Genomic_DNA"/>
</dbReference>
<feature type="non-terminal residue" evidence="2">
    <location>
        <position position="1"/>
    </location>
</feature>
<proteinExistence type="predicted"/>
<keyword evidence="1" id="KW-0812">Transmembrane</keyword>
<accession>A0A5J4QNY2</accession>
<keyword evidence="1" id="KW-0472">Membrane</keyword>